<accession>A0A1L2ZPF8</accession>
<name>A0A1L2ZPF8_9MICC</name>
<dbReference type="Proteomes" id="UP000183530">
    <property type="component" value="Chromosome"/>
</dbReference>
<dbReference type="CDD" id="cd00085">
    <property type="entry name" value="HNHc"/>
    <property type="match status" value="1"/>
</dbReference>
<dbReference type="STRING" id="556325.BHE16_08725"/>
<protein>
    <recommendedName>
        <fullName evidence="3">HNH nuclease domain-containing protein</fullName>
    </recommendedName>
</protein>
<dbReference type="Pfam" id="PF02720">
    <property type="entry name" value="DUF222"/>
    <property type="match status" value="1"/>
</dbReference>
<dbReference type="InterPro" id="IPR003615">
    <property type="entry name" value="HNH_nuc"/>
</dbReference>
<organism evidence="4 5">
    <name type="scientific">Neomicrococcus aestuarii</name>
    <dbReference type="NCBI Taxonomy" id="556325"/>
    <lineage>
        <taxon>Bacteria</taxon>
        <taxon>Bacillati</taxon>
        <taxon>Actinomycetota</taxon>
        <taxon>Actinomycetes</taxon>
        <taxon>Micrococcales</taxon>
        <taxon>Micrococcaceae</taxon>
        <taxon>Neomicrococcus</taxon>
    </lineage>
</organism>
<dbReference type="GO" id="GO:0004519">
    <property type="term" value="F:endonuclease activity"/>
    <property type="evidence" value="ECO:0007669"/>
    <property type="project" value="InterPro"/>
</dbReference>
<sequence>MTTPLLQRIPEYSASLRDDFDSLSHARLSEDKWADFAEAVEAMSRFLTRFQVHSAAAFVRAARDAQASGQGTRLRAKTPEERLADRLGVTKSEIRRRVALADALQGGVDEDGTPLEPKYPVVAELFNQGGTSLSVASTMVRELDKVSVLIEATPELDSPSVKQEMEAALVHAQHHGGAPLVSTVSKNWLNRLNTKNLQPTPELARQFQGLHLIGRKYGLNHGEFFLDDEQWATVVAGSSFEANPRIKTASSGQDTIAGACSDQLFDDTACGSVHQQDDSVVKELKDTRTRPQKLADGLVRTIQAGLSTNKLPWNGGLRPQVMVSIDSETLQGRIASQKTFQSHSAQVGPIDPGLIRRIACNADLLPIVLNGEGRVLDVGAPQRLFTAEQRKVLYARDLGCTAPGCTVPAHGCEAHHVQEWSKGGPTTIENGALVCHYHHKLVHDTPWLIDMSRGVPHWIPPKAVDPEQKPRRNFHFHPEHIGQCPAPRSGMGTGGDRPRHELN</sequence>
<evidence type="ECO:0000313" key="5">
    <source>
        <dbReference type="Proteomes" id="UP000183530"/>
    </source>
</evidence>
<evidence type="ECO:0000313" key="4">
    <source>
        <dbReference type="EMBL" id="APF41066.1"/>
    </source>
</evidence>
<feature type="domain" description="HNH nuclease" evidence="3">
    <location>
        <begin position="388"/>
        <end position="440"/>
    </location>
</feature>
<dbReference type="Gene3D" id="1.10.30.50">
    <property type="match status" value="1"/>
</dbReference>
<feature type="region of interest" description="Disordered" evidence="2">
    <location>
        <begin position="478"/>
        <end position="503"/>
    </location>
</feature>
<evidence type="ECO:0000256" key="1">
    <source>
        <dbReference type="ARBA" id="ARBA00023450"/>
    </source>
</evidence>
<dbReference type="InterPro" id="IPR003870">
    <property type="entry name" value="DUF222"/>
</dbReference>
<evidence type="ECO:0000259" key="3">
    <source>
        <dbReference type="SMART" id="SM00507"/>
    </source>
</evidence>
<dbReference type="KEGG" id="nae:BHE16_08725"/>
<dbReference type="AlphaFoldDB" id="A0A1L2ZPF8"/>
<dbReference type="OrthoDB" id="5177627at2"/>
<proteinExistence type="inferred from homology"/>
<dbReference type="InterPro" id="IPR002711">
    <property type="entry name" value="HNH"/>
</dbReference>
<gene>
    <name evidence="4" type="ORF">BHE16_08725</name>
</gene>
<reference evidence="4 5" key="1">
    <citation type="submission" date="2016-11" db="EMBL/GenBank/DDBJ databases">
        <title>Genome sequencing of Zhihengliuella aestuarii B18 antagonistic to Plasmodiophora brassicae.</title>
        <authorList>
            <person name="Luo Y."/>
        </authorList>
    </citation>
    <scope>NUCLEOTIDE SEQUENCE [LARGE SCALE GENOMIC DNA]</scope>
    <source>
        <strain evidence="4 5">B18</strain>
    </source>
</reference>
<evidence type="ECO:0000256" key="2">
    <source>
        <dbReference type="SAM" id="MobiDB-lite"/>
    </source>
</evidence>
<dbReference type="SMART" id="SM00507">
    <property type="entry name" value="HNHc"/>
    <property type="match status" value="1"/>
</dbReference>
<dbReference type="Pfam" id="PF01844">
    <property type="entry name" value="HNH"/>
    <property type="match status" value="1"/>
</dbReference>
<dbReference type="GO" id="GO:0003676">
    <property type="term" value="F:nucleic acid binding"/>
    <property type="evidence" value="ECO:0007669"/>
    <property type="project" value="InterPro"/>
</dbReference>
<keyword evidence="5" id="KW-1185">Reference proteome</keyword>
<dbReference type="EMBL" id="CP018135">
    <property type="protein sequence ID" value="APF41066.1"/>
    <property type="molecule type" value="Genomic_DNA"/>
</dbReference>
<dbReference type="GO" id="GO:0008270">
    <property type="term" value="F:zinc ion binding"/>
    <property type="evidence" value="ECO:0007669"/>
    <property type="project" value="InterPro"/>
</dbReference>
<comment type="similarity">
    <text evidence="1">Belongs to the Rv1128c/1148c/1588c/1702c/1945/3466 family.</text>
</comment>